<dbReference type="AlphaFoldDB" id="A0AAF0F4D8"/>
<dbReference type="PANTHER" id="PTHR21230:SF1">
    <property type="entry name" value="GOLGI SNAP RECEPTOR COMPLEX MEMBER 2"/>
    <property type="match status" value="1"/>
</dbReference>
<dbReference type="GeneID" id="85226280"/>
<evidence type="ECO:0000256" key="11">
    <source>
        <dbReference type="SAM" id="Phobius"/>
    </source>
</evidence>
<evidence type="ECO:0000256" key="9">
    <source>
        <dbReference type="ARBA" id="ARBA00037983"/>
    </source>
</evidence>
<keyword evidence="6 11" id="KW-1133">Transmembrane helix</keyword>
<evidence type="ECO:0000256" key="8">
    <source>
        <dbReference type="ARBA" id="ARBA00023136"/>
    </source>
</evidence>
<dbReference type="RefSeq" id="XP_060122546.1">
    <property type="nucleotide sequence ID" value="XM_060266563.1"/>
</dbReference>
<name>A0AAF0F4D8_9BASI</name>
<evidence type="ECO:0000256" key="7">
    <source>
        <dbReference type="ARBA" id="ARBA00023034"/>
    </source>
</evidence>
<accession>A0AAF0F4D8</accession>
<keyword evidence="3" id="KW-0813">Transport</keyword>
<keyword evidence="7" id="KW-0333">Golgi apparatus</keyword>
<comment type="subcellular location">
    <subcellularLocation>
        <location evidence="1">Endoplasmic reticulum membrane</location>
        <topology evidence="1">Single-pass type IV membrane protein</topology>
    </subcellularLocation>
    <subcellularLocation>
        <location evidence="2">Golgi apparatus membrane</location>
        <topology evidence="2">Single-pass type IV membrane protein</topology>
    </subcellularLocation>
</comment>
<dbReference type="GO" id="GO:0006906">
    <property type="term" value="P:vesicle fusion"/>
    <property type="evidence" value="ECO:0007669"/>
    <property type="project" value="TreeGrafter"/>
</dbReference>
<proteinExistence type="inferred from homology"/>
<feature type="transmembrane region" description="Helical" evidence="11">
    <location>
        <begin position="275"/>
        <end position="295"/>
    </location>
</feature>
<dbReference type="GO" id="GO:0000149">
    <property type="term" value="F:SNARE binding"/>
    <property type="evidence" value="ECO:0007669"/>
    <property type="project" value="TreeGrafter"/>
</dbReference>
<keyword evidence="4 11" id="KW-0812">Transmembrane</keyword>
<gene>
    <name evidence="12" type="primary">BOS1</name>
    <name evidence="12" type="ORF">MJAP1_002629</name>
</gene>
<dbReference type="GO" id="GO:0012507">
    <property type="term" value="C:ER to Golgi transport vesicle membrane"/>
    <property type="evidence" value="ECO:0007669"/>
    <property type="project" value="TreeGrafter"/>
</dbReference>
<dbReference type="EMBL" id="CP119961">
    <property type="protein sequence ID" value="WFD39649.1"/>
    <property type="molecule type" value="Genomic_DNA"/>
</dbReference>
<dbReference type="GO" id="GO:0000139">
    <property type="term" value="C:Golgi membrane"/>
    <property type="evidence" value="ECO:0007669"/>
    <property type="project" value="UniProtKB-SubCell"/>
</dbReference>
<keyword evidence="8 11" id="KW-0472">Membrane</keyword>
<dbReference type="InterPro" id="IPR027027">
    <property type="entry name" value="GOSR2/Membrin/Bos1"/>
</dbReference>
<dbReference type="PANTHER" id="PTHR21230">
    <property type="entry name" value="VESICLE TRANSPORT V-SNARE PROTEIN VTI1-RELATED"/>
    <property type="match status" value="1"/>
</dbReference>
<dbReference type="GO" id="GO:0015031">
    <property type="term" value="P:protein transport"/>
    <property type="evidence" value="ECO:0007669"/>
    <property type="project" value="UniProtKB-KW"/>
</dbReference>
<keyword evidence="5" id="KW-0653">Protein transport</keyword>
<evidence type="ECO:0000256" key="10">
    <source>
        <dbReference type="ARBA" id="ARBA00040957"/>
    </source>
</evidence>
<evidence type="ECO:0000256" key="4">
    <source>
        <dbReference type="ARBA" id="ARBA00022692"/>
    </source>
</evidence>
<sequence length="296" mass="32163">MNSLYNLATRQTAAIRTDVESYSADPSNSARRAQINAAFTTVLKTIEDYEGMAKRELVVAKREKALSRADNFRAEVKQLRETMARADSGGGRATTMAWPATQPAMAPRSRVVDGASAAPQAMASGAAPQYMAGGAAPYPVQDHRPSYPALSQYARPTLPAQYSMPPTQMPYSYGAGPSHDPLAAYRAAQPDAPLGTDSPYSMREGHALREHSFIQNTEAQLDAFIAQGRSVLGNLVEQRGILKGTRKRLLDAANSVGLSRELIGLIDRIGAQDKIIFIVGAVFTLFAFFMIYRWFG</sequence>
<evidence type="ECO:0000256" key="3">
    <source>
        <dbReference type="ARBA" id="ARBA00022448"/>
    </source>
</evidence>
<evidence type="ECO:0000256" key="1">
    <source>
        <dbReference type="ARBA" id="ARBA00004163"/>
    </source>
</evidence>
<dbReference type="CDD" id="cd15863">
    <property type="entry name" value="SNARE_GS27"/>
    <property type="match status" value="1"/>
</dbReference>
<dbReference type="GO" id="GO:0005789">
    <property type="term" value="C:endoplasmic reticulum membrane"/>
    <property type="evidence" value="ECO:0007669"/>
    <property type="project" value="UniProtKB-SubCell"/>
</dbReference>
<dbReference type="GO" id="GO:0006888">
    <property type="term" value="P:endoplasmic reticulum to Golgi vesicle-mediated transport"/>
    <property type="evidence" value="ECO:0007669"/>
    <property type="project" value="TreeGrafter"/>
</dbReference>
<evidence type="ECO:0000313" key="12">
    <source>
        <dbReference type="EMBL" id="WFD39649.1"/>
    </source>
</evidence>
<protein>
    <recommendedName>
        <fullName evidence="10">Protein transport protein BOS1</fullName>
    </recommendedName>
</protein>
<dbReference type="Proteomes" id="UP001217754">
    <property type="component" value="Chromosome 4"/>
</dbReference>
<reference evidence="12" key="1">
    <citation type="submission" date="2023-03" db="EMBL/GenBank/DDBJ databases">
        <title>Mating type loci evolution in Malassezia.</title>
        <authorList>
            <person name="Coelho M.A."/>
        </authorList>
    </citation>
    <scope>NUCLEOTIDE SEQUENCE</scope>
    <source>
        <strain evidence="12">CBS 9431</strain>
    </source>
</reference>
<keyword evidence="13" id="KW-1185">Reference proteome</keyword>
<evidence type="ECO:0000256" key="2">
    <source>
        <dbReference type="ARBA" id="ARBA00004409"/>
    </source>
</evidence>
<dbReference type="GO" id="GO:0031201">
    <property type="term" value="C:SNARE complex"/>
    <property type="evidence" value="ECO:0007669"/>
    <property type="project" value="TreeGrafter"/>
</dbReference>
<dbReference type="PIRSF" id="PIRSF028865">
    <property type="entry name" value="Membrin-2"/>
    <property type="match status" value="1"/>
</dbReference>
<evidence type="ECO:0000256" key="5">
    <source>
        <dbReference type="ARBA" id="ARBA00022927"/>
    </source>
</evidence>
<evidence type="ECO:0000313" key="13">
    <source>
        <dbReference type="Proteomes" id="UP001217754"/>
    </source>
</evidence>
<evidence type="ECO:0000256" key="6">
    <source>
        <dbReference type="ARBA" id="ARBA00022989"/>
    </source>
</evidence>
<dbReference type="GO" id="GO:0005484">
    <property type="term" value="F:SNAP receptor activity"/>
    <property type="evidence" value="ECO:0007669"/>
    <property type="project" value="InterPro"/>
</dbReference>
<dbReference type="Pfam" id="PF12352">
    <property type="entry name" value="V-SNARE_C"/>
    <property type="match status" value="1"/>
</dbReference>
<dbReference type="GO" id="GO:0031902">
    <property type="term" value="C:late endosome membrane"/>
    <property type="evidence" value="ECO:0007669"/>
    <property type="project" value="TreeGrafter"/>
</dbReference>
<comment type="similarity">
    <text evidence="9">Belongs to the BOS1 family.</text>
</comment>
<organism evidence="12 13">
    <name type="scientific">Malassezia japonica</name>
    <dbReference type="NCBI Taxonomy" id="223818"/>
    <lineage>
        <taxon>Eukaryota</taxon>
        <taxon>Fungi</taxon>
        <taxon>Dikarya</taxon>
        <taxon>Basidiomycota</taxon>
        <taxon>Ustilaginomycotina</taxon>
        <taxon>Malasseziomycetes</taxon>
        <taxon>Malasseziales</taxon>
        <taxon>Malasseziaceae</taxon>
        <taxon>Malassezia</taxon>
    </lineage>
</organism>